<evidence type="ECO:0000313" key="3">
    <source>
        <dbReference type="Proteomes" id="UP000297635"/>
    </source>
</evidence>
<gene>
    <name evidence="2" type="ORF">EZ315_08550</name>
</gene>
<dbReference type="Pfam" id="PF00403">
    <property type="entry name" value="HMA"/>
    <property type="match status" value="1"/>
</dbReference>
<dbReference type="CDD" id="cd00371">
    <property type="entry name" value="HMA"/>
    <property type="match status" value="1"/>
</dbReference>
<accession>A0A4Z0V622</accession>
<evidence type="ECO:0000259" key="1">
    <source>
        <dbReference type="PROSITE" id="PS50846"/>
    </source>
</evidence>
<dbReference type="InterPro" id="IPR036163">
    <property type="entry name" value="HMA_dom_sf"/>
</dbReference>
<dbReference type="GeneID" id="82149839"/>
<dbReference type="RefSeq" id="WP_135471688.1">
    <property type="nucleotide sequence ID" value="NZ_CASPHE010000144.1"/>
</dbReference>
<reference evidence="2 3" key="1">
    <citation type="submission" date="2019-02" db="EMBL/GenBank/DDBJ databases">
        <title>Isolation and identification of novel species under the genus Muribaculum.</title>
        <authorList>
            <person name="Miyake S."/>
            <person name="Ding Y."/>
            <person name="Low A."/>
            <person name="Soh M."/>
            <person name="Seedorf H."/>
        </authorList>
    </citation>
    <scope>NUCLEOTIDE SEQUENCE [LARGE SCALE GENOMIC DNA]</scope>
    <source>
        <strain evidence="2 3">TLL-A3</strain>
    </source>
</reference>
<dbReference type="PROSITE" id="PS50846">
    <property type="entry name" value="HMA_2"/>
    <property type="match status" value="1"/>
</dbReference>
<name>A0A4Z0V622_9BACT</name>
<dbReference type="Gene3D" id="3.30.70.100">
    <property type="match status" value="1"/>
</dbReference>
<dbReference type="EMBL" id="SJSA01000001">
    <property type="protein sequence ID" value="TGG40706.1"/>
    <property type="molecule type" value="Genomic_DNA"/>
</dbReference>
<organism evidence="2 3">
    <name type="scientific">Duncaniella freteri</name>
    <dbReference type="NCBI Taxonomy" id="2530391"/>
    <lineage>
        <taxon>Bacteria</taxon>
        <taxon>Pseudomonadati</taxon>
        <taxon>Bacteroidota</taxon>
        <taxon>Bacteroidia</taxon>
        <taxon>Bacteroidales</taxon>
        <taxon>Muribaculaceae</taxon>
        <taxon>Duncaniella</taxon>
    </lineage>
</organism>
<dbReference type="SUPFAM" id="SSF55008">
    <property type="entry name" value="HMA, heavy metal-associated domain"/>
    <property type="match status" value="1"/>
</dbReference>
<evidence type="ECO:0000313" key="2">
    <source>
        <dbReference type="EMBL" id="TGG40706.1"/>
    </source>
</evidence>
<dbReference type="GO" id="GO:0046872">
    <property type="term" value="F:metal ion binding"/>
    <property type="evidence" value="ECO:0007669"/>
    <property type="project" value="InterPro"/>
</dbReference>
<proteinExistence type="predicted"/>
<dbReference type="AlphaFoldDB" id="A0A4Z0V622"/>
<sequence>MSKTFKIEVDCANCANLVEEAAKKVEGVKDLTISFMTQKMKVTFDEGVDEDAVMANVLKTAKKVESDFEIL</sequence>
<dbReference type="InterPro" id="IPR006121">
    <property type="entry name" value="HMA_dom"/>
</dbReference>
<protein>
    <submittedName>
        <fullName evidence="2">Heavy-metal-associated domain-containing protein</fullName>
    </submittedName>
</protein>
<feature type="domain" description="HMA" evidence="1">
    <location>
        <begin position="1"/>
        <end position="65"/>
    </location>
</feature>
<comment type="caution">
    <text evidence="2">The sequence shown here is derived from an EMBL/GenBank/DDBJ whole genome shotgun (WGS) entry which is preliminary data.</text>
</comment>
<keyword evidence="3" id="KW-1185">Reference proteome</keyword>
<dbReference type="Proteomes" id="UP000297635">
    <property type="component" value="Unassembled WGS sequence"/>
</dbReference>